<dbReference type="PRINTS" id="PR00080">
    <property type="entry name" value="SDRFAMILY"/>
</dbReference>
<evidence type="ECO:0000313" key="3">
    <source>
        <dbReference type="EMBL" id="PAU44849.1"/>
    </source>
</evidence>
<dbReference type="PROSITE" id="PS00061">
    <property type="entry name" value="ADH_SHORT"/>
    <property type="match status" value="1"/>
</dbReference>
<keyword evidence="4" id="KW-1185">Reference proteome</keyword>
<comment type="similarity">
    <text evidence="1">Belongs to the short-chain dehydrogenases/reductases (SDR) family.</text>
</comment>
<reference evidence="3 4" key="1">
    <citation type="submission" date="2017-08" db="EMBL/GenBank/DDBJ databases">
        <title>Genome sequence of Streptomyces albireticuli NRRL B-1670.</title>
        <authorList>
            <person name="Graham D.E."/>
            <person name="Mahan K.M."/>
            <person name="Klingeman D.M."/>
            <person name="Hettich R.L."/>
            <person name="Parry R.J."/>
            <person name="Spain J.C."/>
        </authorList>
    </citation>
    <scope>NUCLEOTIDE SEQUENCE [LARGE SCALE GENOMIC DNA]</scope>
    <source>
        <strain evidence="3 4">NRRL B-1670</strain>
    </source>
</reference>
<dbReference type="InterPro" id="IPR002347">
    <property type="entry name" value="SDR_fam"/>
</dbReference>
<dbReference type="InterPro" id="IPR020904">
    <property type="entry name" value="Sc_DH/Rdtase_CS"/>
</dbReference>
<dbReference type="Pfam" id="PF13561">
    <property type="entry name" value="adh_short_C2"/>
    <property type="match status" value="1"/>
</dbReference>
<dbReference type="PANTHER" id="PTHR42760">
    <property type="entry name" value="SHORT-CHAIN DEHYDROGENASES/REDUCTASES FAMILY MEMBER"/>
    <property type="match status" value="1"/>
</dbReference>
<dbReference type="InterPro" id="IPR036291">
    <property type="entry name" value="NAD(P)-bd_dom_sf"/>
</dbReference>
<proteinExistence type="inferred from homology"/>
<dbReference type="FunFam" id="3.40.50.720:FF:000084">
    <property type="entry name" value="Short-chain dehydrogenase reductase"/>
    <property type="match status" value="1"/>
</dbReference>
<dbReference type="EMBL" id="NSJV01000610">
    <property type="protein sequence ID" value="PAU44849.1"/>
    <property type="molecule type" value="Genomic_DNA"/>
</dbReference>
<dbReference type="RefSeq" id="WP_095584546.1">
    <property type="nucleotide sequence ID" value="NZ_JAJQQQ010000007.1"/>
</dbReference>
<gene>
    <name evidence="3" type="ORF">CK936_32580</name>
</gene>
<sequence length="250" mass="26444">MTGKPVSVVTGAAHGIGRETAIRLAGEGFFVVAADRDEAVSEVAELTGGRAVHCDVTDPEAVQELADGLDRLDVLVNNAGVWEFIPLAETTVERYRRVMDINVLGSLLCLQTLTPVMARSGGGSIINLTSFLAETTRAESGIYPAAKAAINALTRQAAVEYAELGIRVNAVGPGMIQTEGAGDMYGPTREERDRRGSHIPLGRIGRPQDISGVIAFLASDEARYVTGQVLYADGGIGLGTMKYLRQAWAG</sequence>
<dbReference type="GO" id="GO:0030497">
    <property type="term" value="P:fatty acid elongation"/>
    <property type="evidence" value="ECO:0007669"/>
    <property type="project" value="TreeGrafter"/>
</dbReference>
<dbReference type="PRINTS" id="PR00081">
    <property type="entry name" value="GDHRDH"/>
</dbReference>
<dbReference type="PANTHER" id="PTHR42760:SF40">
    <property type="entry name" value="3-OXOACYL-[ACYL-CARRIER-PROTEIN] REDUCTASE, CHLOROPLASTIC"/>
    <property type="match status" value="1"/>
</dbReference>
<keyword evidence="2" id="KW-0560">Oxidoreductase</keyword>
<accession>A0A2A2D0A7</accession>
<comment type="caution">
    <text evidence="3">The sequence shown here is derived from an EMBL/GenBank/DDBJ whole genome shotgun (WGS) entry which is preliminary data.</text>
</comment>
<organism evidence="3 4">
    <name type="scientific">Streptomyces albireticuli</name>
    <dbReference type="NCBI Taxonomy" id="1940"/>
    <lineage>
        <taxon>Bacteria</taxon>
        <taxon>Bacillati</taxon>
        <taxon>Actinomycetota</taxon>
        <taxon>Actinomycetes</taxon>
        <taxon>Kitasatosporales</taxon>
        <taxon>Streptomycetaceae</taxon>
        <taxon>Streptomyces</taxon>
    </lineage>
</organism>
<dbReference type="Proteomes" id="UP000218944">
    <property type="component" value="Unassembled WGS sequence"/>
</dbReference>
<protein>
    <submittedName>
        <fullName evidence="3">Oxidoreductase</fullName>
    </submittedName>
</protein>
<dbReference type="Gene3D" id="3.40.50.720">
    <property type="entry name" value="NAD(P)-binding Rossmann-like Domain"/>
    <property type="match status" value="1"/>
</dbReference>
<dbReference type="CDD" id="cd05233">
    <property type="entry name" value="SDR_c"/>
    <property type="match status" value="1"/>
</dbReference>
<evidence type="ECO:0000313" key="4">
    <source>
        <dbReference type="Proteomes" id="UP000218944"/>
    </source>
</evidence>
<name>A0A2A2D0A7_9ACTN</name>
<dbReference type="AlphaFoldDB" id="A0A2A2D0A7"/>
<evidence type="ECO:0000256" key="1">
    <source>
        <dbReference type="ARBA" id="ARBA00006484"/>
    </source>
</evidence>
<dbReference type="GO" id="GO:0016616">
    <property type="term" value="F:oxidoreductase activity, acting on the CH-OH group of donors, NAD or NADP as acceptor"/>
    <property type="evidence" value="ECO:0007669"/>
    <property type="project" value="TreeGrafter"/>
</dbReference>
<evidence type="ECO:0000256" key="2">
    <source>
        <dbReference type="ARBA" id="ARBA00023002"/>
    </source>
</evidence>
<dbReference type="SUPFAM" id="SSF51735">
    <property type="entry name" value="NAD(P)-binding Rossmann-fold domains"/>
    <property type="match status" value="1"/>
</dbReference>